<organism evidence="1">
    <name type="scientific">Rhizophora mucronata</name>
    <name type="common">Asiatic mangrove</name>
    <dbReference type="NCBI Taxonomy" id="61149"/>
    <lineage>
        <taxon>Eukaryota</taxon>
        <taxon>Viridiplantae</taxon>
        <taxon>Streptophyta</taxon>
        <taxon>Embryophyta</taxon>
        <taxon>Tracheophyta</taxon>
        <taxon>Spermatophyta</taxon>
        <taxon>Magnoliopsida</taxon>
        <taxon>eudicotyledons</taxon>
        <taxon>Gunneridae</taxon>
        <taxon>Pentapetalae</taxon>
        <taxon>rosids</taxon>
        <taxon>fabids</taxon>
        <taxon>Malpighiales</taxon>
        <taxon>Rhizophoraceae</taxon>
        <taxon>Rhizophora</taxon>
    </lineage>
</organism>
<dbReference type="EMBL" id="GGEC01090860">
    <property type="protein sequence ID" value="MBX71344.1"/>
    <property type="molecule type" value="Transcribed_RNA"/>
</dbReference>
<protein>
    <submittedName>
        <fullName evidence="1">Uncharacterized protein</fullName>
    </submittedName>
</protein>
<proteinExistence type="predicted"/>
<reference evidence="1" key="1">
    <citation type="submission" date="2018-02" db="EMBL/GenBank/DDBJ databases">
        <title>Rhizophora mucronata_Transcriptome.</title>
        <authorList>
            <person name="Meera S.P."/>
            <person name="Sreeshan A."/>
            <person name="Augustine A."/>
        </authorList>
    </citation>
    <scope>NUCLEOTIDE SEQUENCE</scope>
    <source>
        <tissue evidence="1">Leaf</tissue>
    </source>
</reference>
<accession>A0A2P2QWS6</accession>
<sequence>MQAYGELYVKKTGREGRKDKMGQMKLIDFTGM</sequence>
<name>A0A2P2QWS6_RHIMU</name>
<dbReference type="AlphaFoldDB" id="A0A2P2QWS6"/>
<evidence type="ECO:0000313" key="1">
    <source>
        <dbReference type="EMBL" id="MBX71344.1"/>
    </source>
</evidence>